<organism evidence="1">
    <name type="scientific">marine metagenome</name>
    <dbReference type="NCBI Taxonomy" id="408172"/>
    <lineage>
        <taxon>unclassified sequences</taxon>
        <taxon>metagenomes</taxon>
        <taxon>ecological metagenomes</taxon>
    </lineage>
</organism>
<evidence type="ECO:0000313" key="1">
    <source>
        <dbReference type="EMBL" id="SVA85807.1"/>
    </source>
</evidence>
<name>A0A381ZAK0_9ZZZZ</name>
<proteinExistence type="predicted"/>
<protein>
    <submittedName>
        <fullName evidence="1">Uncharacterized protein</fullName>
    </submittedName>
</protein>
<dbReference type="EMBL" id="UINC01020430">
    <property type="protein sequence ID" value="SVA85807.1"/>
    <property type="molecule type" value="Genomic_DNA"/>
</dbReference>
<sequence length="57" mass="6921">MNDIERYEILVDEYNRVLSLQADAQKTENKNDFWRYQIVGEYLTFRMGSIMNKDKLN</sequence>
<reference evidence="1" key="1">
    <citation type="submission" date="2018-05" db="EMBL/GenBank/DDBJ databases">
        <authorList>
            <person name="Lanie J.A."/>
            <person name="Ng W.-L."/>
            <person name="Kazmierczak K.M."/>
            <person name="Andrzejewski T.M."/>
            <person name="Davidsen T.M."/>
            <person name="Wayne K.J."/>
            <person name="Tettelin H."/>
            <person name="Glass J.I."/>
            <person name="Rusch D."/>
            <person name="Podicherti R."/>
            <person name="Tsui H.-C.T."/>
            <person name="Winkler M.E."/>
        </authorList>
    </citation>
    <scope>NUCLEOTIDE SEQUENCE</scope>
</reference>
<accession>A0A381ZAK0</accession>
<gene>
    <name evidence="1" type="ORF">METZ01_LOCUS138661</name>
</gene>
<dbReference type="AlphaFoldDB" id="A0A381ZAK0"/>